<dbReference type="InterPro" id="IPR005791">
    <property type="entry name" value="SecD"/>
</dbReference>
<dbReference type="GO" id="GO:0065002">
    <property type="term" value="P:intracellular protein transmembrane transport"/>
    <property type="evidence" value="ECO:0007669"/>
    <property type="project" value="UniProtKB-UniRule"/>
</dbReference>
<dbReference type="InterPro" id="IPR048631">
    <property type="entry name" value="SecD_1st"/>
</dbReference>
<dbReference type="GO" id="GO:0043952">
    <property type="term" value="P:protein transport by the Sec complex"/>
    <property type="evidence" value="ECO:0007669"/>
    <property type="project" value="UniProtKB-UniRule"/>
</dbReference>
<dbReference type="Gene3D" id="3.30.70.3220">
    <property type="match status" value="1"/>
</dbReference>
<comment type="similarity">
    <text evidence="10">Belongs to the SecD/SecF family. SecF subfamily.</text>
</comment>
<comment type="subunit">
    <text evidence="9">Forms a complex with SecF. Part of the essential Sec protein translocation apparatus which comprises SecA, SecYEG and auxiliary proteins SecDF. Other proteins may also be involved.</text>
</comment>
<dbReference type="HAMAP" id="MF_01463_B">
    <property type="entry name" value="SecD_B"/>
    <property type="match status" value="1"/>
</dbReference>
<proteinExistence type="inferred from homology"/>
<evidence type="ECO:0000313" key="14">
    <source>
        <dbReference type="EMBL" id="TCZ69113.1"/>
    </source>
</evidence>
<feature type="transmembrane region" description="Helical" evidence="9">
    <location>
        <begin position="906"/>
        <end position="924"/>
    </location>
</feature>
<dbReference type="PANTHER" id="PTHR30081">
    <property type="entry name" value="PROTEIN-EXPORT MEMBRANE PROTEIN SEC"/>
    <property type="match status" value="1"/>
</dbReference>
<feature type="domain" description="Protein translocase subunit SecDF P1" evidence="12">
    <location>
        <begin position="196"/>
        <end position="253"/>
    </location>
</feature>
<name>A0A4R4DX17_9BACT</name>
<dbReference type="FunFam" id="1.20.1640.10:FF:000004">
    <property type="entry name" value="Protein translocase subunit SecD"/>
    <property type="match status" value="1"/>
</dbReference>
<dbReference type="Gene3D" id="1.20.1640.10">
    <property type="entry name" value="Multidrug efflux transporter AcrB transmembrane domain"/>
    <property type="match status" value="2"/>
</dbReference>
<dbReference type="InterPro" id="IPR022646">
    <property type="entry name" value="SecD/SecF_CS"/>
</dbReference>
<dbReference type="InterPro" id="IPR048634">
    <property type="entry name" value="SecD_SecF_C"/>
</dbReference>
<feature type="domain" description="Protein export membrane protein SecD/SecF C-terminal" evidence="11">
    <location>
        <begin position="464"/>
        <end position="627"/>
    </location>
</feature>
<feature type="transmembrane region" description="Helical" evidence="9">
    <location>
        <begin position="583"/>
        <end position="602"/>
    </location>
</feature>
<organism evidence="14 15">
    <name type="scientific">Flaviaesturariibacter aridisoli</name>
    <dbReference type="NCBI Taxonomy" id="2545761"/>
    <lineage>
        <taxon>Bacteria</taxon>
        <taxon>Pseudomonadati</taxon>
        <taxon>Bacteroidota</taxon>
        <taxon>Chitinophagia</taxon>
        <taxon>Chitinophagales</taxon>
        <taxon>Chitinophagaceae</taxon>
        <taxon>Flaviaestuariibacter</taxon>
    </lineage>
</organism>
<comment type="subcellular location">
    <subcellularLocation>
        <location evidence="1 9">Cell membrane</location>
        <topology evidence="1 9">Multi-pass membrane protein</topology>
    </subcellularLocation>
</comment>
<dbReference type="Gene3D" id="3.30.1360.200">
    <property type="match status" value="1"/>
</dbReference>
<keyword evidence="5 9" id="KW-0653">Protein transport</keyword>
<comment type="caution">
    <text evidence="14">The sequence shown here is derived from an EMBL/GenBank/DDBJ whole genome shotgun (WGS) entry which is preliminary data.</text>
</comment>
<evidence type="ECO:0000256" key="6">
    <source>
        <dbReference type="ARBA" id="ARBA00022989"/>
    </source>
</evidence>
<comment type="function">
    <text evidence="9">Part of the Sec protein translocase complex. Interacts with the SecYEG preprotein conducting channel. SecDF uses the proton motive force (PMF) to complete protein translocation after the ATP-dependent function of SecA.</text>
</comment>
<dbReference type="InterPro" id="IPR022813">
    <property type="entry name" value="SecD/SecF_arch_bac"/>
</dbReference>
<feature type="transmembrane region" description="Helical" evidence="9">
    <location>
        <begin position="854"/>
        <end position="875"/>
    </location>
</feature>
<dbReference type="NCBIfam" id="TIGR00966">
    <property type="entry name" value="transloc_SecF"/>
    <property type="match status" value="1"/>
</dbReference>
<dbReference type="Pfam" id="PF07549">
    <property type="entry name" value="Sec_GG"/>
    <property type="match status" value="2"/>
</dbReference>
<evidence type="ECO:0000256" key="2">
    <source>
        <dbReference type="ARBA" id="ARBA00022448"/>
    </source>
</evidence>
<evidence type="ECO:0000259" key="12">
    <source>
        <dbReference type="Pfam" id="PF21760"/>
    </source>
</evidence>
<feature type="domain" description="SecDF P1 head subdomain" evidence="13">
    <location>
        <begin position="366"/>
        <end position="461"/>
    </location>
</feature>
<feature type="transmembrane region" description="Helical" evidence="9">
    <location>
        <begin position="608"/>
        <end position="630"/>
    </location>
</feature>
<dbReference type="InterPro" id="IPR054384">
    <property type="entry name" value="SecDF_P1_head"/>
</dbReference>
<evidence type="ECO:0000256" key="4">
    <source>
        <dbReference type="ARBA" id="ARBA00022692"/>
    </source>
</evidence>
<dbReference type="InterPro" id="IPR055344">
    <property type="entry name" value="SecD_SecF_C_bact"/>
</dbReference>
<dbReference type="HAMAP" id="MF_01464_B">
    <property type="entry name" value="SecF_B"/>
    <property type="match status" value="1"/>
</dbReference>
<keyword evidence="2 9" id="KW-0813">Transport</keyword>
<evidence type="ECO:0000256" key="7">
    <source>
        <dbReference type="ARBA" id="ARBA00023010"/>
    </source>
</evidence>
<feature type="transmembrane region" description="Helical" evidence="9">
    <location>
        <begin position="795"/>
        <end position="813"/>
    </location>
</feature>
<dbReference type="EMBL" id="SKFH01000023">
    <property type="protein sequence ID" value="TCZ69113.1"/>
    <property type="molecule type" value="Genomic_DNA"/>
</dbReference>
<dbReference type="GO" id="GO:0006605">
    <property type="term" value="P:protein targeting"/>
    <property type="evidence" value="ECO:0007669"/>
    <property type="project" value="UniProtKB-UniRule"/>
</dbReference>
<dbReference type="GO" id="GO:0005886">
    <property type="term" value="C:plasma membrane"/>
    <property type="evidence" value="ECO:0007669"/>
    <property type="project" value="UniProtKB-SubCell"/>
</dbReference>
<evidence type="ECO:0000256" key="9">
    <source>
        <dbReference type="HAMAP-Rule" id="MF_01463"/>
    </source>
</evidence>
<protein>
    <recommendedName>
        <fullName evidence="9 10">Multifunctional fusion protein</fullName>
    </recommendedName>
    <domain>
        <recommendedName>
            <fullName evidence="9">Protein translocase subunit SecD</fullName>
        </recommendedName>
    </domain>
    <domain>
        <recommendedName>
            <fullName evidence="10">Protein-export membrane protein SecF</fullName>
        </recommendedName>
    </domain>
</protein>
<dbReference type="PRINTS" id="PR01755">
    <property type="entry name" value="SECFTRNLCASE"/>
</dbReference>
<dbReference type="NCBIfam" id="TIGR00916">
    <property type="entry name" value="2A0604s01"/>
    <property type="match status" value="1"/>
</dbReference>
<evidence type="ECO:0000256" key="5">
    <source>
        <dbReference type="ARBA" id="ARBA00022927"/>
    </source>
</evidence>
<keyword evidence="6 9" id="KW-1133">Transmembrane helix</keyword>
<evidence type="ECO:0000256" key="10">
    <source>
        <dbReference type="HAMAP-Rule" id="MF_01464"/>
    </source>
</evidence>
<evidence type="ECO:0000256" key="3">
    <source>
        <dbReference type="ARBA" id="ARBA00022475"/>
    </source>
</evidence>
<dbReference type="SUPFAM" id="SSF82866">
    <property type="entry name" value="Multidrug efflux transporter AcrB transmembrane domain"/>
    <property type="match status" value="2"/>
</dbReference>
<feature type="transmembrane region" description="Helical" evidence="9">
    <location>
        <begin position="485"/>
        <end position="503"/>
    </location>
</feature>
<dbReference type="RefSeq" id="WP_131852633.1">
    <property type="nucleotide sequence ID" value="NZ_SKFH01000023.1"/>
</dbReference>
<evidence type="ECO:0000259" key="13">
    <source>
        <dbReference type="Pfam" id="PF22599"/>
    </source>
</evidence>
<feature type="transmembrane region" description="Helical" evidence="9">
    <location>
        <begin position="665"/>
        <end position="685"/>
    </location>
</feature>
<dbReference type="Pfam" id="PF02355">
    <property type="entry name" value="SecD_SecF_C"/>
    <property type="match status" value="2"/>
</dbReference>
<dbReference type="Proteomes" id="UP000295164">
    <property type="component" value="Unassembled WGS sequence"/>
</dbReference>
<keyword evidence="7 9" id="KW-0811">Translocation</keyword>
<gene>
    <name evidence="9 14" type="primary">secD</name>
    <name evidence="10" type="synonym">secF</name>
    <name evidence="14" type="ORF">E0486_13140</name>
</gene>
<comment type="subunit">
    <text evidence="10">Forms a complex with SecD. Part of the essential Sec protein translocation apparatus which comprises SecA, SecYEG and auxiliary proteins SecDF. Other proteins may also be involved.</text>
</comment>
<dbReference type="PANTHER" id="PTHR30081:SF1">
    <property type="entry name" value="PROTEIN TRANSLOCASE SUBUNIT SECD"/>
    <property type="match status" value="1"/>
</dbReference>
<evidence type="ECO:0000259" key="11">
    <source>
        <dbReference type="Pfam" id="PF02355"/>
    </source>
</evidence>
<evidence type="ECO:0000256" key="1">
    <source>
        <dbReference type="ARBA" id="ARBA00004651"/>
    </source>
</evidence>
<feature type="transmembrane region" description="Helical" evidence="9">
    <location>
        <begin position="820"/>
        <end position="842"/>
    </location>
</feature>
<accession>A0A4R4DX17</accession>
<feature type="transmembrane region" description="Helical" evidence="9">
    <location>
        <begin position="930"/>
        <end position="954"/>
    </location>
</feature>
<dbReference type="AlphaFoldDB" id="A0A4R4DX17"/>
<comment type="caution">
    <text evidence="9">Lacks conserved residue(s) required for the propagation of feature annotation.</text>
</comment>
<sequence length="983" mass="107493">MQLKGLVRFFTILLILYSIYELSFTWVVRSHEKKMEAKAQAWTNLNFKNADKETKEQAQAHRYKRLLDSTKNVTVHYGPTGAISYQKAKENELNLGLDLQGGINVTLEVELAGLLRSMANNSKDPLFLQALANAETAKANSNADYVSLFRKEYERLVPNAKLASLFAVAGQDKIKPGSTNDQVESAIRAEANSAFDRTFQVLHTRIDQFGVAQPSINPDRDRGIITVELPGVQDQERVRRILQSSANLQFWEVYEGAELNAGMQNFASAFNLVAGADSAAAKDTTAKGLANQPIAKYFRGAPYPNVIGMVNVTDTEYVRSVMENPAVRNNFPADARFAYGMPDKGANNKSGDFVALYVLKTGGREKAKLEGEGVEEARADFNQMNGKTEVLLRMNPAGARAWADLTRANVKRSIAIVLDNVVYSAPTVNEAIEGGNSSISGSFSLQEAQDLANMLKVGKTPAPAKIVAEQVVGPTLGKDAIKGGMLAFGLSFVVIFLLMLVYYNTSGWVANIALILNLLFTIGILTGLGATLTAPGIAGLVLTIGMAVDTNVIIYERIKEELTRGKNYQAAVAEGYRRSLPPVLDAHVTTLLTAIILFSFGLGPVKGFATTQIIGILLSLFCGILVSRWVSDLFTTRKRHLEYFTGVSKRVFKHAAFKFIEYRKVAYAISFVVLALGVASIFNGFDEGVEFKGGRSYIVRFDKPVNVDEVRDDLKAAFGENPVIKTIGADNQLDITTSYLITDTRNTADSLVEGKLLAGLSKHLPAGTTFQQFDKQNKLGMTKVLPTISDDLKSGALQATIFSIIIICLYIFIRFRDWRYSMGTIVALLHDVLVTLAVFSFLRNVVPFPLEIDQHFIAAVLTVIGFSMNDTVIVFDRIREYTRQMVGAPKEVVINKAINDTLSRTIMTSLTVFLTILILFLVGGEVTRGFAFAMLIGVITGTYSSIFVAAPILVDMGGKRSLGGDAEPVASAEPAKKKELAKH</sequence>
<dbReference type="InterPro" id="IPR005665">
    <property type="entry name" value="SecF_bac"/>
</dbReference>
<feature type="domain" description="Protein export membrane protein SecD/SecF C-terminal" evidence="11">
    <location>
        <begin position="772"/>
        <end position="957"/>
    </location>
</feature>
<keyword evidence="3 9" id="KW-1003">Cell membrane</keyword>
<dbReference type="OrthoDB" id="9805019at2"/>
<dbReference type="Pfam" id="PF22599">
    <property type="entry name" value="SecDF_P1_head"/>
    <property type="match status" value="1"/>
</dbReference>
<feature type="transmembrane region" description="Helical" evidence="9">
    <location>
        <begin position="6"/>
        <end position="28"/>
    </location>
</feature>
<keyword evidence="15" id="KW-1185">Reference proteome</keyword>
<dbReference type="InterPro" id="IPR022645">
    <property type="entry name" value="SecD/SecF_bac"/>
</dbReference>
<evidence type="ECO:0000256" key="8">
    <source>
        <dbReference type="ARBA" id="ARBA00023136"/>
    </source>
</evidence>
<dbReference type="Pfam" id="PF21760">
    <property type="entry name" value="SecD_1st"/>
    <property type="match status" value="1"/>
</dbReference>
<comment type="similarity">
    <text evidence="9">Belongs to the SecD/SecF family. SecD subfamily.</text>
</comment>
<evidence type="ECO:0000313" key="15">
    <source>
        <dbReference type="Proteomes" id="UP000295164"/>
    </source>
</evidence>
<keyword evidence="4 9" id="KW-0812">Transmembrane</keyword>
<feature type="transmembrane region" description="Helical" evidence="9">
    <location>
        <begin position="515"/>
        <end position="548"/>
    </location>
</feature>
<dbReference type="GO" id="GO:0015450">
    <property type="term" value="F:protein-transporting ATPase activity"/>
    <property type="evidence" value="ECO:0007669"/>
    <property type="project" value="InterPro"/>
</dbReference>
<dbReference type="NCBIfam" id="TIGR01129">
    <property type="entry name" value="secD"/>
    <property type="match status" value="1"/>
</dbReference>
<reference evidence="14 15" key="1">
    <citation type="submission" date="2019-03" db="EMBL/GenBank/DDBJ databases">
        <authorList>
            <person name="Kim M.K.M."/>
        </authorList>
    </citation>
    <scope>NUCLEOTIDE SEQUENCE [LARGE SCALE GENOMIC DNA]</scope>
    <source>
        <strain evidence="14 15">17J68-15</strain>
    </source>
</reference>
<keyword evidence="8 9" id="KW-0472">Membrane</keyword>